<dbReference type="InterPro" id="IPR018289">
    <property type="entry name" value="MULE_transposase_dom"/>
</dbReference>
<sequence>MEEHSISDCSNDGTFEDVHMEDDGVALRMMSLVSKVKNMCFWNEDGLDDNECFENNVSDDNELKDEEDYDNEVLNDEGYQFYKWYAWANDFSIRKSHVLINKKGETLQQTFVCSKEGYRQDRGLSPRNRKHEYKNFTRCGCKVYICVHVNELIDHCGGHKHKLLNEQDCGLLSGHRKITASDAMQIENYRKVVIRPPHIYASLAQTSGGYNKVGYVRKDIYNYFARQGRKQSSDVNRALNYFHHLCPKDPMMVVAYIVDDENRLQHLFCVNHHNNTIVFATALVTNETEETYVWLLEQFLKEMKGKHPSSVITDGDFEIAEFDEKWNDMITKFGLEDNNWVITLFERKQTWATTYIKGIFFACI</sequence>
<dbReference type="AlphaFoldDB" id="A0A0R0FCX3"/>
<evidence type="ECO:0000259" key="1">
    <source>
        <dbReference type="Pfam" id="PF03101"/>
    </source>
</evidence>
<protein>
    <submittedName>
        <fullName evidence="3 4">Uncharacterized protein</fullName>
    </submittedName>
</protein>
<keyword evidence="5" id="KW-1185">Reference proteome</keyword>
<reference evidence="3" key="3">
    <citation type="submission" date="2018-07" db="EMBL/GenBank/DDBJ databases">
        <title>WGS assembly of Glycine max.</title>
        <authorList>
            <person name="Schmutz J."/>
            <person name="Cannon S."/>
            <person name="Schlueter J."/>
            <person name="Ma J."/>
            <person name="Mitros T."/>
            <person name="Nelson W."/>
            <person name="Hyten D."/>
            <person name="Song Q."/>
            <person name="Thelen J."/>
            <person name="Cheng J."/>
            <person name="Xu D."/>
            <person name="Hellsten U."/>
            <person name="May G."/>
            <person name="Yu Y."/>
            <person name="Sakurai T."/>
            <person name="Umezawa T."/>
            <person name="Bhattacharyya M."/>
            <person name="Sandhu D."/>
            <person name="Valliyodan B."/>
            <person name="Lindquist E."/>
            <person name="Peto M."/>
            <person name="Grant D."/>
            <person name="Shu S."/>
            <person name="Goodstein D."/>
            <person name="Barry K."/>
            <person name="Futrell-Griggs M."/>
            <person name="Abernathy B."/>
            <person name="Du J."/>
            <person name="Tian Z."/>
            <person name="Zhu L."/>
            <person name="Gill N."/>
            <person name="Joshi T."/>
            <person name="Libault M."/>
            <person name="Sethuraman A."/>
            <person name="Zhang X."/>
            <person name="Shinozaki K."/>
            <person name="Nguyen H."/>
            <person name="Wing R."/>
            <person name="Cregan P."/>
            <person name="Specht J."/>
            <person name="Grimwood J."/>
            <person name="Rokhsar D."/>
            <person name="Stacey G."/>
            <person name="Shoemaker R."/>
            <person name="Jackson S."/>
        </authorList>
    </citation>
    <scope>NUCLEOTIDE SEQUENCE</scope>
    <source>
        <tissue evidence="3">Callus</tissue>
    </source>
</reference>
<feature type="domain" description="MULE transposase" evidence="2">
    <location>
        <begin position="264"/>
        <end position="316"/>
    </location>
</feature>
<dbReference type="Pfam" id="PF10551">
    <property type="entry name" value="MULE"/>
    <property type="match status" value="1"/>
</dbReference>
<accession>A0A0R0FCX3</accession>
<feature type="domain" description="FAR1" evidence="1">
    <location>
        <begin position="80"/>
        <end position="150"/>
    </location>
</feature>
<evidence type="ECO:0000313" key="5">
    <source>
        <dbReference type="Proteomes" id="UP000008827"/>
    </source>
</evidence>
<dbReference type="PANTHER" id="PTHR47718:SF17">
    <property type="entry name" value="PROTEIN FAR1-RELATED SEQUENCE 5-LIKE"/>
    <property type="match status" value="1"/>
</dbReference>
<reference evidence="3 4" key="1">
    <citation type="journal article" date="2010" name="Nature">
        <title>Genome sequence of the palaeopolyploid soybean.</title>
        <authorList>
            <person name="Schmutz J."/>
            <person name="Cannon S.B."/>
            <person name="Schlueter J."/>
            <person name="Ma J."/>
            <person name="Mitros T."/>
            <person name="Nelson W."/>
            <person name="Hyten D.L."/>
            <person name="Song Q."/>
            <person name="Thelen J.J."/>
            <person name="Cheng J."/>
            <person name="Xu D."/>
            <person name="Hellsten U."/>
            <person name="May G.D."/>
            <person name="Yu Y."/>
            <person name="Sakurai T."/>
            <person name="Umezawa T."/>
            <person name="Bhattacharyya M.K."/>
            <person name="Sandhu D."/>
            <person name="Valliyodan B."/>
            <person name="Lindquist E."/>
            <person name="Peto M."/>
            <person name="Grant D."/>
            <person name="Shu S."/>
            <person name="Goodstein D."/>
            <person name="Barry K."/>
            <person name="Futrell-Griggs M."/>
            <person name="Abernathy B."/>
            <person name="Du J."/>
            <person name="Tian Z."/>
            <person name="Zhu L."/>
            <person name="Gill N."/>
            <person name="Joshi T."/>
            <person name="Libault M."/>
            <person name="Sethuraman A."/>
            <person name="Zhang X.-C."/>
            <person name="Shinozaki K."/>
            <person name="Nguyen H.T."/>
            <person name="Wing R.A."/>
            <person name="Cregan P."/>
            <person name="Specht J."/>
            <person name="Grimwood J."/>
            <person name="Rokhsar D."/>
            <person name="Stacey G."/>
            <person name="Shoemaker R.C."/>
            <person name="Jackson S.A."/>
        </authorList>
    </citation>
    <scope>NUCLEOTIDE SEQUENCE</scope>
    <source>
        <strain evidence="4">cv. Williams 82</strain>
        <tissue evidence="3">Callus</tissue>
    </source>
</reference>
<dbReference type="STRING" id="3847.A0A0R0FCX3"/>
<dbReference type="InterPro" id="IPR004330">
    <property type="entry name" value="FAR1_DNA_bnd_dom"/>
</dbReference>
<dbReference type="InParanoid" id="A0A0R0FCX3"/>
<proteinExistence type="predicted"/>
<dbReference type="OMA" id="WANDFSI"/>
<dbReference type="PANTHER" id="PTHR47718">
    <property type="entry name" value="OS01G0519700 PROTEIN"/>
    <property type="match status" value="1"/>
</dbReference>
<dbReference type="Proteomes" id="UP000008827">
    <property type="component" value="Chromosome 18"/>
</dbReference>
<gene>
    <name evidence="3" type="ORF">GLYMA_18G178200</name>
</gene>
<name>A0A0R0FCX3_SOYBN</name>
<dbReference type="EnsemblPlants" id="KRG99892">
    <property type="protein sequence ID" value="KRG99892"/>
    <property type="gene ID" value="GLYMA_18G178200"/>
</dbReference>
<evidence type="ECO:0000313" key="3">
    <source>
        <dbReference type="EMBL" id="KRG99892.1"/>
    </source>
</evidence>
<dbReference type="Gramene" id="KRG99892">
    <property type="protein sequence ID" value="KRG99892"/>
    <property type="gene ID" value="GLYMA_18G178200"/>
</dbReference>
<reference evidence="4" key="2">
    <citation type="submission" date="2018-02" db="UniProtKB">
        <authorList>
            <consortium name="EnsemblPlants"/>
        </authorList>
    </citation>
    <scope>IDENTIFICATION</scope>
    <source>
        <strain evidence="4">Williams 82</strain>
    </source>
</reference>
<organism evidence="3">
    <name type="scientific">Glycine max</name>
    <name type="common">Soybean</name>
    <name type="synonym">Glycine hispida</name>
    <dbReference type="NCBI Taxonomy" id="3847"/>
    <lineage>
        <taxon>Eukaryota</taxon>
        <taxon>Viridiplantae</taxon>
        <taxon>Streptophyta</taxon>
        <taxon>Embryophyta</taxon>
        <taxon>Tracheophyta</taxon>
        <taxon>Spermatophyta</taxon>
        <taxon>Magnoliopsida</taxon>
        <taxon>eudicotyledons</taxon>
        <taxon>Gunneridae</taxon>
        <taxon>Pentapetalae</taxon>
        <taxon>rosids</taxon>
        <taxon>fabids</taxon>
        <taxon>Fabales</taxon>
        <taxon>Fabaceae</taxon>
        <taxon>Papilionoideae</taxon>
        <taxon>50 kb inversion clade</taxon>
        <taxon>NPAAA clade</taxon>
        <taxon>indigoferoid/millettioid clade</taxon>
        <taxon>Phaseoleae</taxon>
        <taxon>Glycine</taxon>
        <taxon>Glycine subgen. Soja</taxon>
    </lineage>
</organism>
<dbReference type="EMBL" id="CM000851">
    <property type="protein sequence ID" value="KRG99892.1"/>
    <property type="molecule type" value="Genomic_DNA"/>
</dbReference>
<evidence type="ECO:0000313" key="4">
    <source>
        <dbReference type="EnsemblPlants" id="KRG99892"/>
    </source>
</evidence>
<evidence type="ECO:0000259" key="2">
    <source>
        <dbReference type="Pfam" id="PF10551"/>
    </source>
</evidence>
<dbReference type="Pfam" id="PF03101">
    <property type="entry name" value="FAR1"/>
    <property type="match status" value="1"/>
</dbReference>